<evidence type="ECO:0000256" key="3">
    <source>
        <dbReference type="ARBA" id="ARBA00022516"/>
    </source>
</evidence>
<proteinExistence type="predicted"/>
<reference evidence="11 12" key="1">
    <citation type="submission" date="2019-08" db="EMBL/GenBank/DDBJ databases">
        <title>In-depth cultivation of the pig gut microbiome towards novel bacterial diversity and tailored functional studies.</title>
        <authorList>
            <person name="Wylensek D."/>
            <person name="Hitch T.C.A."/>
            <person name="Clavel T."/>
        </authorList>
    </citation>
    <scope>NUCLEOTIDE SEQUENCE [LARGE SCALE GENOMIC DNA]</scope>
    <source>
        <strain evidence="11 12">WCA-MUC-591-APC-3H</strain>
    </source>
</reference>
<dbReference type="RefSeq" id="WP_154574875.1">
    <property type="nucleotide sequence ID" value="NZ_VUMZ01000009.1"/>
</dbReference>
<dbReference type="PANTHER" id="PTHR45266">
    <property type="entry name" value="OXALOACETATE DECARBOXYLASE ALPHA CHAIN"/>
    <property type="match status" value="1"/>
</dbReference>
<sequence length="197" mass="21025">MEKKEIFDLIKKFERSELTALEYEADGDRLRLEKTEKRDGVTEELLRQLLSLVAAGTKKESEMRGGMLCAGATENTSGSGAPLASPDSDLLRGVDSPGISPESSDTSPSPDLSGGIATPETVKAPLVGIFYRAAAPGAKPFVEIGDTVKKGEVMCIIEAMKVMNEIKAPCDLTVTKVLGVDGELVDCGRTLFEVEKC</sequence>
<dbReference type="GeneID" id="303115503"/>
<evidence type="ECO:0000256" key="7">
    <source>
        <dbReference type="ARBA" id="ARBA00023267"/>
    </source>
</evidence>
<dbReference type="PROSITE" id="PS00188">
    <property type="entry name" value="BIOTIN"/>
    <property type="match status" value="1"/>
</dbReference>
<dbReference type="EMBL" id="VUMZ01000009">
    <property type="protein sequence ID" value="MST52483.1"/>
    <property type="molecule type" value="Genomic_DNA"/>
</dbReference>
<feature type="compositionally biased region" description="Low complexity" evidence="9">
    <location>
        <begin position="100"/>
        <end position="113"/>
    </location>
</feature>
<feature type="domain" description="Lipoyl-binding" evidence="10">
    <location>
        <begin position="119"/>
        <end position="195"/>
    </location>
</feature>
<keyword evidence="6 8" id="KW-0275">Fatty acid biosynthesis</keyword>
<dbReference type="InterPro" id="IPR011053">
    <property type="entry name" value="Single_hybrid_motif"/>
</dbReference>
<comment type="pathway">
    <text evidence="1 8">Lipid metabolism; fatty acid biosynthesis.</text>
</comment>
<dbReference type="GO" id="GO:0009317">
    <property type="term" value="C:acetyl-CoA carboxylase complex"/>
    <property type="evidence" value="ECO:0007669"/>
    <property type="project" value="InterPro"/>
</dbReference>
<evidence type="ECO:0000313" key="11">
    <source>
        <dbReference type="EMBL" id="MST52483.1"/>
    </source>
</evidence>
<evidence type="ECO:0000256" key="6">
    <source>
        <dbReference type="ARBA" id="ARBA00023160"/>
    </source>
</evidence>
<keyword evidence="3 8" id="KW-0444">Lipid biosynthesis</keyword>
<dbReference type="PRINTS" id="PR01071">
    <property type="entry name" value="ACOABIOTINCC"/>
</dbReference>
<evidence type="ECO:0000256" key="9">
    <source>
        <dbReference type="SAM" id="MobiDB-lite"/>
    </source>
</evidence>
<dbReference type="Proteomes" id="UP000474676">
    <property type="component" value="Unassembled WGS sequence"/>
</dbReference>
<organism evidence="11 12">
    <name type="scientific">Hornefia butyriciproducens</name>
    <dbReference type="NCBI Taxonomy" id="2652293"/>
    <lineage>
        <taxon>Bacteria</taxon>
        <taxon>Bacillati</taxon>
        <taxon>Bacillota</taxon>
        <taxon>Clostridia</taxon>
        <taxon>Peptostreptococcales</taxon>
        <taxon>Anaerovoracaceae</taxon>
        <taxon>Hornefia</taxon>
    </lineage>
</organism>
<evidence type="ECO:0000256" key="4">
    <source>
        <dbReference type="ARBA" id="ARBA00022832"/>
    </source>
</evidence>
<dbReference type="AlphaFoldDB" id="A0A6L5Y7C1"/>
<dbReference type="Pfam" id="PF00364">
    <property type="entry name" value="Biotin_lipoyl"/>
    <property type="match status" value="1"/>
</dbReference>
<comment type="caution">
    <text evidence="11">The sequence shown here is derived from an EMBL/GenBank/DDBJ whole genome shotgun (WGS) entry which is preliminary data.</text>
</comment>
<evidence type="ECO:0000256" key="8">
    <source>
        <dbReference type="RuleBase" id="RU364072"/>
    </source>
</evidence>
<dbReference type="InterPro" id="IPR050709">
    <property type="entry name" value="Biotin_Carboxyl_Carrier/Decarb"/>
</dbReference>
<evidence type="ECO:0000259" key="10">
    <source>
        <dbReference type="PROSITE" id="PS50968"/>
    </source>
</evidence>
<keyword evidence="7 8" id="KW-0092">Biotin</keyword>
<name>A0A6L5Y7C1_9FIRM</name>
<dbReference type="PANTHER" id="PTHR45266:SF3">
    <property type="entry name" value="OXALOACETATE DECARBOXYLASE ALPHA CHAIN"/>
    <property type="match status" value="1"/>
</dbReference>
<dbReference type="SUPFAM" id="SSF51230">
    <property type="entry name" value="Single hybrid motif"/>
    <property type="match status" value="1"/>
</dbReference>
<dbReference type="InterPro" id="IPR000089">
    <property type="entry name" value="Biotin_lipoyl"/>
</dbReference>
<evidence type="ECO:0000256" key="2">
    <source>
        <dbReference type="ARBA" id="ARBA00017562"/>
    </source>
</evidence>
<evidence type="ECO:0000256" key="5">
    <source>
        <dbReference type="ARBA" id="ARBA00023098"/>
    </source>
</evidence>
<gene>
    <name evidence="11" type="ORF">FYJ64_09220</name>
</gene>
<comment type="function">
    <text evidence="8">This protein is a component of the acetyl coenzyme A carboxylase complex; first, biotin carboxylase catalyzes the carboxylation of the carrier protein and then the transcarboxylase transfers the carboxyl group to form malonyl-CoA.</text>
</comment>
<dbReference type="UniPathway" id="UPA00094"/>
<dbReference type="GO" id="GO:0006633">
    <property type="term" value="P:fatty acid biosynthetic process"/>
    <property type="evidence" value="ECO:0007669"/>
    <property type="project" value="UniProtKB-UniPathway"/>
</dbReference>
<accession>A0A6L5Y7C1</accession>
<evidence type="ECO:0000313" key="12">
    <source>
        <dbReference type="Proteomes" id="UP000474676"/>
    </source>
</evidence>
<keyword evidence="12" id="KW-1185">Reference proteome</keyword>
<keyword evidence="5 8" id="KW-0443">Lipid metabolism</keyword>
<feature type="region of interest" description="Disordered" evidence="9">
    <location>
        <begin position="70"/>
        <end position="118"/>
    </location>
</feature>
<dbReference type="CDD" id="cd06850">
    <property type="entry name" value="biotinyl_domain"/>
    <property type="match status" value="1"/>
</dbReference>
<dbReference type="PROSITE" id="PS50968">
    <property type="entry name" value="BIOTINYL_LIPOYL"/>
    <property type="match status" value="1"/>
</dbReference>
<dbReference type="Gene3D" id="2.40.50.100">
    <property type="match status" value="1"/>
</dbReference>
<keyword evidence="4 8" id="KW-0276">Fatty acid metabolism</keyword>
<evidence type="ECO:0000256" key="1">
    <source>
        <dbReference type="ARBA" id="ARBA00005194"/>
    </source>
</evidence>
<dbReference type="GO" id="GO:0003989">
    <property type="term" value="F:acetyl-CoA carboxylase activity"/>
    <property type="evidence" value="ECO:0007669"/>
    <property type="project" value="InterPro"/>
</dbReference>
<protein>
    <recommendedName>
        <fullName evidence="2 8">Biotin carboxyl carrier protein of acetyl-CoA carboxylase</fullName>
    </recommendedName>
</protein>
<dbReference type="InterPro" id="IPR001882">
    <property type="entry name" value="Biotin_BS"/>
</dbReference>
<dbReference type="InterPro" id="IPR001249">
    <property type="entry name" value="AcCoA_biotinCC"/>
</dbReference>